<evidence type="ECO:0000313" key="2">
    <source>
        <dbReference type="Proteomes" id="UP000187059"/>
    </source>
</evidence>
<proteinExistence type="predicted"/>
<dbReference type="AlphaFoldDB" id="A0A1P8UVD9"/>
<evidence type="ECO:0000313" key="1">
    <source>
        <dbReference type="EMBL" id="APZ53367.1"/>
    </source>
</evidence>
<protein>
    <submittedName>
        <fullName evidence="1">Uncharacterized protein</fullName>
    </submittedName>
</protein>
<keyword evidence="2" id="KW-1185">Reference proteome</keyword>
<accession>A0A1P8UVD9</accession>
<gene>
    <name evidence="1" type="ORF">Ga0080574_TMP3033</name>
</gene>
<organism evidence="1 2">
    <name type="scientific">Salipiger abyssi</name>
    <dbReference type="NCBI Taxonomy" id="1250539"/>
    <lineage>
        <taxon>Bacteria</taxon>
        <taxon>Pseudomonadati</taxon>
        <taxon>Pseudomonadota</taxon>
        <taxon>Alphaproteobacteria</taxon>
        <taxon>Rhodobacterales</taxon>
        <taxon>Roseobacteraceae</taxon>
        <taxon>Salipiger</taxon>
    </lineage>
</organism>
<sequence>MAPAGRHICEREDAGAWRGIWRSRLCDLRVLRESFCRCVNPC</sequence>
<dbReference type="KEGG" id="paby:Ga0080574_TMP3033"/>
<reference evidence="1 2" key="1">
    <citation type="submission" date="2016-04" db="EMBL/GenBank/DDBJ databases">
        <title>Deep-sea bacteria in the southern Pacific.</title>
        <authorList>
            <person name="Tang K."/>
        </authorList>
    </citation>
    <scope>NUCLEOTIDE SEQUENCE [LARGE SCALE GENOMIC DNA]</scope>
    <source>
        <strain evidence="1 2">JLT2014</strain>
    </source>
</reference>
<dbReference type="EMBL" id="CP015093">
    <property type="protein sequence ID" value="APZ53367.1"/>
    <property type="molecule type" value="Genomic_DNA"/>
</dbReference>
<name>A0A1P8UVD9_9RHOB</name>
<dbReference type="STRING" id="1250539.Ga0080574_TMP3033"/>
<dbReference type="Proteomes" id="UP000187059">
    <property type="component" value="Chromosome"/>
</dbReference>